<comment type="pathway">
    <text evidence="2">Cell wall biogenesis; peptidoglycan biosynthesis.</text>
</comment>
<keyword evidence="5 18" id="KW-0121">Carboxypeptidase</keyword>
<dbReference type="SMART" id="SM00936">
    <property type="entry name" value="PBP5_C"/>
    <property type="match status" value="1"/>
</dbReference>
<protein>
    <recommendedName>
        <fullName evidence="4">serine-type D-Ala-D-Ala carboxypeptidase</fullName>
        <ecNumber evidence="4">3.4.16.4</ecNumber>
    </recommendedName>
</protein>
<dbReference type="InterPro" id="IPR012338">
    <property type="entry name" value="Beta-lactam/transpept-like"/>
</dbReference>
<dbReference type="AlphaFoldDB" id="A0A6I4SMM9"/>
<dbReference type="UniPathway" id="UPA00219"/>
<evidence type="ECO:0000256" key="14">
    <source>
        <dbReference type="PIRSR" id="PIRSR618044-2"/>
    </source>
</evidence>
<dbReference type="InterPro" id="IPR015956">
    <property type="entry name" value="Peniciliin-bd_prot_C_sf"/>
</dbReference>
<dbReference type="GO" id="GO:0009252">
    <property type="term" value="P:peptidoglycan biosynthetic process"/>
    <property type="evidence" value="ECO:0007669"/>
    <property type="project" value="UniProtKB-UniPathway"/>
</dbReference>
<dbReference type="SUPFAM" id="SSF69189">
    <property type="entry name" value="Penicillin-binding protein associated domain"/>
    <property type="match status" value="1"/>
</dbReference>
<evidence type="ECO:0000256" key="12">
    <source>
        <dbReference type="ARBA" id="ARBA00034000"/>
    </source>
</evidence>
<keyword evidence="7 16" id="KW-0732">Signal</keyword>
<feature type="binding site" evidence="14">
    <location>
        <position position="230"/>
    </location>
    <ligand>
        <name>substrate</name>
    </ligand>
</feature>
<evidence type="ECO:0000256" key="11">
    <source>
        <dbReference type="ARBA" id="ARBA00023316"/>
    </source>
</evidence>
<comment type="function">
    <text evidence="1">Removes C-terminal D-alanyl residues from sugar-peptide cell wall precursors.</text>
</comment>
<feature type="active site" evidence="13">
    <location>
        <position position="126"/>
    </location>
</feature>
<evidence type="ECO:0000256" key="13">
    <source>
        <dbReference type="PIRSR" id="PIRSR618044-1"/>
    </source>
</evidence>
<sequence length="386" mass="41472">MLRLTSISGAILAALGLGALPNAALQTDVQEITDGAPVALLFDMTSGQTLYSRNADRRFIPASITKVMSAFVAFELIDDGQLSLDQSMTMSAAAGEEWHRKGSTMFLDTGDEVSVHTLLQGITSVSANDASIVLAEGALGSVDKWTKRMNQTALELKMYDSHFGTPNGWPDDGKTFTTAHDLQLLALALIKKHPDKYARYFGKEGLRYNGYAQANHDPISGVVEGADGIKTGYTNQAGHGFLGSAQRGGARLIMVTAAIDNEPLRAEIARDLINWGFDNFERKTWFSGSKRIGNARVQNGMEKVVALETGDSVLIALPLSAKVAPTFKIVYDGPLEAPISKGEMVAELEVSVPGLPASRIPLLAAKSVNEANALQRIANAFDRWFG</sequence>
<dbReference type="PANTHER" id="PTHR21581:SF6">
    <property type="entry name" value="TRAFFICKING PROTEIN PARTICLE COMPLEX SUBUNIT 12"/>
    <property type="match status" value="1"/>
</dbReference>
<evidence type="ECO:0000256" key="3">
    <source>
        <dbReference type="ARBA" id="ARBA00007164"/>
    </source>
</evidence>
<evidence type="ECO:0000256" key="7">
    <source>
        <dbReference type="ARBA" id="ARBA00022729"/>
    </source>
</evidence>
<dbReference type="PANTHER" id="PTHR21581">
    <property type="entry name" value="D-ALANYL-D-ALANINE CARBOXYPEPTIDASE"/>
    <property type="match status" value="1"/>
</dbReference>
<evidence type="ECO:0000256" key="1">
    <source>
        <dbReference type="ARBA" id="ARBA00003217"/>
    </source>
</evidence>
<comment type="similarity">
    <text evidence="3 15">Belongs to the peptidase S11 family.</text>
</comment>
<dbReference type="InterPro" id="IPR037167">
    <property type="entry name" value="Peptidase_S11_C_sf"/>
</dbReference>
<keyword evidence="8" id="KW-0378">Hydrolase</keyword>
<feature type="domain" description="Peptidase S11 D-Ala-D-Ala carboxypeptidase A C-terminal" evidence="17">
    <location>
        <begin position="280"/>
        <end position="370"/>
    </location>
</feature>
<evidence type="ECO:0000256" key="9">
    <source>
        <dbReference type="ARBA" id="ARBA00022960"/>
    </source>
</evidence>
<feature type="active site" description="Proton acceptor" evidence="13">
    <location>
        <position position="66"/>
    </location>
</feature>
<dbReference type="InterPro" id="IPR018044">
    <property type="entry name" value="Peptidase_S11"/>
</dbReference>
<keyword evidence="19" id="KW-1185">Reference proteome</keyword>
<feature type="active site" description="Acyl-ester intermediate" evidence="13">
    <location>
        <position position="63"/>
    </location>
</feature>
<evidence type="ECO:0000256" key="4">
    <source>
        <dbReference type="ARBA" id="ARBA00012448"/>
    </source>
</evidence>
<dbReference type="EC" id="3.4.16.4" evidence="4"/>
<dbReference type="InterPro" id="IPR001967">
    <property type="entry name" value="Peptidase_S11_N"/>
</dbReference>
<dbReference type="SUPFAM" id="SSF56601">
    <property type="entry name" value="beta-lactamase/transpeptidase-like"/>
    <property type="match status" value="1"/>
</dbReference>
<dbReference type="Gene3D" id="2.60.410.10">
    <property type="entry name" value="D-Ala-D-Ala carboxypeptidase, C-terminal domain"/>
    <property type="match status" value="1"/>
</dbReference>
<dbReference type="OrthoDB" id="9795979at2"/>
<evidence type="ECO:0000313" key="18">
    <source>
        <dbReference type="EMBL" id="MXO56983.1"/>
    </source>
</evidence>
<dbReference type="PRINTS" id="PR00725">
    <property type="entry name" value="DADACBPTASE1"/>
</dbReference>
<evidence type="ECO:0000256" key="16">
    <source>
        <dbReference type="SAM" id="SignalP"/>
    </source>
</evidence>
<feature type="chain" id="PRO_5026124139" description="serine-type D-Ala-D-Ala carboxypeptidase" evidence="16">
    <location>
        <begin position="20"/>
        <end position="386"/>
    </location>
</feature>
<dbReference type="GO" id="GO:0009002">
    <property type="term" value="F:serine-type D-Ala-D-Ala carboxypeptidase activity"/>
    <property type="evidence" value="ECO:0007669"/>
    <property type="project" value="UniProtKB-EC"/>
</dbReference>
<evidence type="ECO:0000256" key="10">
    <source>
        <dbReference type="ARBA" id="ARBA00022984"/>
    </source>
</evidence>
<evidence type="ECO:0000256" key="8">
    <source>
        <dbReference type="ARBA" id="ARBA00022801"/>
    </source>
</evidence>
<keyword evidence="10" id="KW-0573">Peptidoglycan synthesis</keyword>
<reference evidence="18 19" key="1">
    <citation type="submission" date="2019-12" db="EMBL/GenBank/DDBJ databases">
        <title>Genomic-based taxomic classification of the family Erythrobacteraceae.</title>
        <authorList>
            <person name="Xu L."/>
        </authorList>
    </citation>
    <scope>NUCLEOTIDE SEQUENCE [LARGE SCALE GENOMIC DNA]</scope>
    <source>
        <strain evidence="18 19">JCM 17802</strain>
    </source>
</reference>
<evidence type="ECO:0000256" key="2">
    <source>
        <dbReference type="ARBA" id="ARBA00004752"/>
    </source>
</evidence>
<dbReference type="GO" id="GO:0071555">
    <property type="term" value="P:cell wall organization"/>
    <property type="evidence" value="ECO:0007669"/>
    <property type="project" value="UniProtKB-KW"/>
</dbReference>
<comment type="catalytic activity">
    <reaction evidence="12">
        <text>Preferential cleavage: (Ac)2-L-Lys-D-Ala-|-D-Ala. Also transpeptidation of peptidyl-alanyl moieties that are N-acyl substituents of D-alanine.</text>
        <dbReference type="EC" id="3.4.16.4"/>
    </reaction>
</comment>
<feature type="signal peptide" evidence="16">
    <location>
        <begin position="1"/>
        <end position="19"/>
    </location>
</feature>
<keyword evidence="6" id="KW-0645">Protease</keyword>
<dbReference type="EMBL" id="WTYS01000001">
    <property type="protein sequence ID" value="MXO56983.1"/>
    <property type="molecule type" value="Genomic_DNA"/>
</dbReference>
<evidence type="ECO:0000256" key="15">
    <source>
        <dbReference type="RuleBase" id="RU004016"/>
    </source>
</evidence>
<name>A0A6I4SMM9_9SPHN</name>
<dbReference type="InterPro" id="IPR012907">
    <property type="entry name" value="Peptidase_S11_C"/>
</dbReference>
<organism evidence="18 19">
    <name type="scientific">Pontixanthobacter gangjinensis</name>
    <dbReference type="NCBI Taxonomy" id="1028742"/>
    <lineage>
        <taxon>Bacteria</taxon>
        <taxon>Pseudomonadati</taxon>
        <taxon>Pseudomonadota</taxon>
        <taxon>Alphaproteobacteria</taxon>
        <taxon>Sphingomonadales</taxon>
        <taxon>Erythrobacteraceae</taxon>
        <taxon>Pontixanthobacter</taxon>
    </lineage>
</organism>
<evidence type="ECO:0000256" key="5">
    <source>
        <dbReference type="ARBA" id="ARBA00022645"/>
    </source>
</evidence>
<dbReference type="GO" id="GO:0006508">
    <property type="term" value="P:proteolysis"/>
    <property type="evidence" value="ECO:0007669"/>
    <property type="project" value="UniProtKB-KW"/>
</dbReference>
<accession>A0A6I4SMM9</accession>
<dbReference type="Pfam" id="PF00768">
    <property type="entry name" value="Peptidase_S11"/>
    <property type="match status" value="1"/>
</dbReference>
<dbReference type="Proteomes" id="UP000468943">
    <property type="component" value="Unassembled WGS sequence"/>
</dbReference>
<comment type="caution">
    <text evidence="18">The sequence shown here is derived from an EMBL/GenBank/DDBJ whole genome shotgun (WGS) entry which is preliminary data.</text>
</comment>
<dbReference type="GO" id="GO:0008360">
    <property type="term" value="P:regulation of cell shape"/>
    <property type="evidence" value="ECO:0007669"/>
    <property type="project" value="UniProtKB-KW"/>
</dbReference>
<gene>
    <name evidence="18" type="ORF">GRI36_08805</name>
</gene>
<proteinExistence type="inferred from homology"/>
<keyword evidence="11" id="KW-0961">Cell wall biogenesis/degradation</keyword>
<evidence type="ECO:0000256" key="6">
    <source>
        <dbReference type="ARBA" id="ARBA00022670"/>
    </source>
</evidence>
<dbReference type="Pfam" id="PF07943">
    <property type="entry name" value="PBP5_C"/>
    <property type="match status" value="1"/>
</dbReference>
<evidence type="ECO:0000259" key="17">
    <source>
        <dbReference type="SMART" id="SM00936"/>
    </source>
</evidence>
<evidence type="ECO:0000313" key="19">
    <source>
        <dbReference type="Proteomes" id="UP000468943"/>
    </source>
</evidence>
<keyword evidence="9" id="KW-0133">Cell shape</keyword>
<dbReference type="Gene3D" id="3.40.710.10">
    <property type="entry name" value="DD-peptidase/beta-lactamase superfamily"/>
    <property type="match status" value="1"/>
</dbReference>